<evidence type="ECO:0000256" key="2">
    <source>
        <dbReference type="ARBA" id="ARBA00022448"/>
    </source>
</evidence>
<keyword evidence="3" id="KW-0547">Nucleotide-binding</keyword>
<protein>
    <submittedName>
        <fullName evidence="6">Lipopolysaccharide transport system ATP-binding protein</fullName>
    </submittedName>
</protein>
<dbReference type="CDD" id="cd03220">
    <property type="entry name" value="ABC_KpsT_Wzt"/>
    <property type="match status" value="1"/>
</dbReference>
<evidence type="ECO:0000256" key="1">
    <source>
        <dbReference type="ARBA" id="ARBA00005417"/>
    </source>
</evidence>
<dbReference type="EMBL" id="FNVR01000037">
    <property type="protein sequence ID" value="SEG43868.1"/>
    <property type="molecule type" value="Genomic_DNA"/>
</dbReference>
<dbReference type="OrthoDB" id="9785229at2"/>
<dbReference type="GO" id="GO:0140359">
    <property type="term" value="F:ABC-type transporter activity"/>
    <property type="evidence" value="ECO:0007669"/>
    <property type="project" value="InterPro"/>
</dbReference>
<dbReference type="AlphaFoldDB" id="A0A1H6A549"/>
<organism evidence="6 7">
    <name type="scientific">Algoriphagus boritolerans DSM 17298 = JCM 18970</name>
    <dbReference type="NCBI Taxonomy" id="1120964"/>
    <lineage>
        <taxon>Bacteria</taxon>
        <taxon>Pseudomonadati</taxon>
        <taxon>Bacteroidota</taxon>
        <taxon>Cytophagia</taxon>
        <taxon>Cytophagales</taxon>
        <taxon>Cyclobacteriaceae</taxon>
        <taxon>Algoriphagus</taxon>
    </lineage>
</organism>
<reference evidence="7" key="1">
    <citation type="submission" date="2016-10" db="EMBL/GenBank/DDBJ databases">
        <authorList>
            <person name="Varghese N."/>
            <person name="Submissions S."/>
        </authorList>
    </citation>
    <scope>NUCLEOTIDE SEQUENCE [LARGE SCALE GENOMIC DNA]</scope>
    <source>
        <strain evidence="7">DSM 17298</strain>
    </source>
</reference>
<dbReference type="PANTHER" id="PTHR46743">
    <property type="entry name" value="TEICHOIC ACIDS EXPORT ATP-BINDING PROTEIN TAGH"/>
    <property type="match status" value="1"/>
</dbReference>
<dbReference type="Pfam" id="PF00005">
    <property type="entry name" value="ABC_tran"/>
    <property type="match status" value="1"/>
</dbReference>
<dbReference type="Gene3D" id="3.40.50.300">
    <property type="entry name" value="P-loop containing nucleotide triphosphate hydrolases"/>
    <property type="match status" value="1"/>
</dbReference>
<dbReference type="PROSITE" id="PS00211">
    <property type="entry name" value="ABC_TRANSPORTER_1"/>
    <property type="match status" value="1"/>
</dbReference>
<dbReference type="InterPro" id="IPR015860">
    <property type="entry name" value="ABC_transpr_TagH-like"/>
</dbReference>
<evidence type="ECO:0000313" key="7">
    <source>
        <dbReference type="Proteomes" id="UP000236736"/>
    </source>
</evidence>
<proteinExistence type="inferred from homology"/>
<comment type="similarity">
    <text evidence="1">Belongs to the ABC transporter superfamily.</text>
</comment>
<sequence>MENEVLIKVEGVSKKFCKSLKRSLYYGLGDISRSVLGIKNPDKLRKDEFWAVKNVSFKVRRGECLGLIGHNGAGKSTLLKMLNGLIRPDEGRIEMKGKVGALIELGAGFNPVLTGRENVYNNGAVLGFSKAEIDRKFDEIVAFSELEDFIDSPVQNYSSGMKVRLGFAVASQMELDILLVDEVLAVGDAGFKIKCYNEIFKILKNSAVIFVSHSMPQIAKVCTEGLHLHTGILKKKSSSIVDIIESYYSVFQGPLTTTEGNMDAIVEELEIQTKQNKLILDLKKISGGEIRVSPKEKLSLKLTYYISKKVAHRVIFFITDKDQKLISQLTTKKFYDYNINNLISLKIDLEKLQLNAGEYGLTIHIFETDEKIKRGTTLYGIRNCLKIICVTEEFVGASPILYFDFTDEFQS</sequence>
<evidence type="ECO:0000259" key="5">
    <source>
        <dbReference type="PROSITE" id="PS50893"/>
    </source>
</evidence>
<gene>
    <name evidence="6" type="ORF">SAMN03080598_03935</name>
</gene>
<dbReference type="InterPro" id="IPR017871">
    <property type="entry name" value="ABC_transporter-like_CS"/>
</dbReference>
<evidence type="ECO:0000256" key="3">
    <source>
        <dbReference type="ARBA" id="ARBA00022741"/>
    </source>
</evidence>
<dbReference type="SMART" id="SM00382">
    <property type="entry name" value="AAA"/>
    <property type="match status" value="1"/>
</dbReference>
<dbReference type="PANTHER" id="PTHR46743:SF2">
    <property type="entry name" value="TEICHOIC ACIDS EXPORT ATP-BINDING PROTEIN TAGH"/>
    <property type="match status" value="1"/>
</dbReference>
<dbReference type="GO" id="GO:0016887">
    <property type="term" value="F:ATP hydrolysis activity"/>
    <property type="evidence" value="ECO:0007669"/>
    <property type="project" value="InterPro"/>
</dbReference>
<dbReference type="InterPro" id="IPR027417">
    <property type="entry name" value="P-loop_NTPase"/>
</dbReference>
<evidence type="ECO:0000256" key="4">
    <source>
        <dbReference type="ARBA" id="ARBA00022840"/>
    </source>
</evidence>
<evidence type="ECO:0000313" key="6">
    <source>
        <dbReference type="EMBL" id="SEG43868.1"/>
    </source>
</evidence>
<dbReference type="Proteomes" id="UP000236736">
    <property type="component" value="Unassembled WGS sequence"/>
</dbReference>
<keyword evidence="2" id="KW-0813">Transport</keyword>
<dbReference type="InterPro" id="IPR003439">
    <property type="entry name" value="ABC_transporter-like_ATP-bd"/>
</dbReference>
<dbReference type="SUPFAM" id="SSF52540">
    <property type="entry name" value="P-loop containing nucleoside triphosphate hydrolases"/>
    <property type="match status" value="1"/>
</dbReference>
<dbReference type="PROSITE" id="PS50893">
    <property type="entry name" value="ABC_TRANSPORTER_2"/>
    <property type="match status" value="1"/>
</dbReference>
<dbReference type="GO" id="GO:0005524">
    <property type="term" value="F:ATP binding"/>
    <property type="evidence" value="ECO:0007669"/>
    <property type="project" value="UniProtKB-KW"/>
</dbReference>
<dbReference type="InterPro" id="IPR050683">
    <property type="entry name" value="Bact_Polysacc_Export_ATP-bd"/>
</dbReference>
<keyword evidence="7" id="KW-1185">Reference proteome</keyword>
<dbReference type="STRING" id="1120964.GCA_001313265_06778"/>
<dbReference type="GO" id="GO:0016020">
    <property type="term" value="C:membrane"/>
    <property type="evidence" value="ECO:0007669"/>
    <property type="project" value="InterPro"/>
</dbReference>
<feature type="domain" description="ABC transporter" evidence="5">
    <location>
        <begin position="36"/>
        <end position="255"/>
    </location>
</feature>
<dbReference type="InterPro" id="IPR003593">
    <property type="entry name" value="AAA+_ATPase"/>
</dbReference>
<accession>A0A1H6A549</accession>
<dbReference type="RefSeq" id="WP_103926495.1">
    <property type="nucleotide sequence ID" value="NZ_FNVR01000037.1"/>
</dbReference>
<keyword evidence="4 6" id="KW-0067">ATP-binding</keyword>
<name>A0A1H6A549_9BACT</name>